<sequence length="52" mass="6177">MLSPFYLSESANIRMLPQKLKKNHLTQKVRFPWTVPNVKVYMLVKNLSAVWM</sequence>
<gene>
    <name evidence="1" type="primary">ORF93611</name>
    <name evidence="2" type="synonym">ORF93612</name>
</gene>
<dbReference type="EMBL" id="HACG01028155">
    <property type="protein sequence ID" value="CEK75020.1"/>
    <property type="molecule type" value="Transcribed_RNA"/>
</dbReference>
<organism evidence="1">
    <name type="scientific">Arion vulgaris</name>
    <dbReference type="NCBI Taxonomy" id="1028688"/>
    <lineage>
        <taxon>Eukaryota</taxon>
        <taxon>Metazoa</taxon>
        <taxon>Spiralia</taxon>
        <taxon>Lophotrochozoa</taxon>
        <taxon>Mollusca</taxon>
        <taxon>Gastropoda</taxon>
        <taxon>Heterobranchia</taxon>
        <taxon>Euthyneura</taxon>
        <taxon>Panpulmonata</taxon>
        <taxon>Eupulmonata</taxon>
        <taxon>Stylommatophora</taxon>
        <taxon>Helicina</taxon>
        <taxon>Arionoidea</taxon>
        <taxon>Arionidae</taxon>
        <taxon>Arion</taxon>
    </lineage>
</organism>
<reference evidence="1" key="1">
    <citation type="submission" date="2014-12" db="EMBL/GenBank/DDBJ databases">
        <title>Insight into the proteome of Arion vulgaris.</title>
        <authorList>
            <person name="Aradska J."/>
            <person name="Bulat T."/>
            <person name="Smidak R."/>
            <person name="Sarate P."/>
            <person name="Gangsoo J."/>
            <person name="Sialana F."/>
            <person name="Bilban M."/>
            <person name="Lubec G."/>
        </authorList>
    </citation>
    <scope>NUCLEOTIDE SEQUENCE</scope>
    <source>
        <tissue evidence="1">Skin</tissue>
    </source>
</reference>
<proteinExistence type="predicted"/>
<dbReference type="AlphaFoldDB" id="A0A0B7A284"/>
<accession>A0A0B7A284</accession>
<dbReference type="EMBL" id="HACG01028154">
    <property type="protein sequence ID" value="CEK75019.1"/>
    <property type="molecule type" value="Transcribed_RNA"/>
</dbReference>
<name>A0A0B7A284_9EUPU</name>
<protein>
    <submittedName>
        <fullName evidence="1">Uncharacterized protein</fullName>
    </submittedName>
</protein>
<evidence type="ECO:0000313" key="2">
    <source>
        <dbReference type="EMBL" id="CEK75020.1"/>
    </source>
</evidence>
<evidence type="ECO:0000313" key="1">
    <source>
        <dbReference type="EMBL" id="CEK75019.1"/>
    </source>
</evidence>